<dbReference type="Proteomes" id="UP000479710">
    <property type="component" value="Unassembled WGS sequence"/>
</dbReference>
<dbReference type="AlphaFoldDB" id="A0A6G1BK39"/>
<dbReference type="EMBL" id="SPHZ02000012">
    <property type="protein sequence ID" value="KAF0888266.1"/>
    <property type="molecule type" value="Genomic_DNA"/>
</dbReference>
<name>A0A6G1BK39_9ORYZ</name>
<dbReference type="OrthoDB" id="681915at2759"/>
<sequence>MHRLGLHRLDGGGGGWAEVASVDFPYDPFSPANFINGSGAIFKGYAVVGDRFILLSLIDSFCFDCAAGTLACVATSGEASRYVPISCRAVHVAVDHDDHGAIYFVRGTYLFACRYSPGEPLVPPAMVETLWPRSYREEGYGFVVHLAGRMLCAVWMNMNCPCAGVRHADAARHDHHLLEGFIYMCGEGSIFAFELVTEGALSYRLDTPTLLEFQWKSKISVRCNG</sequence>
<comment type="caution">
    <text evidence="1">The sequence shown here is derived from an EMBL/GenBank/DDBJ whole genome shotgun (WGS) entry which is preliminary data.</text>
</comment>
<reference evidence="1 2" key="1">
    <citation type="submission" date="2019-11" db="EMBL/GenBank/DDBJ databases">
        <title>Whole genome sequence of Oryza granulata.</title>
        <authorList>
            <person name="Li W."/>
        </authorList>
    </citation>
    <scope>NUCLEOTIDE SEQUENCE [LARGE SCALE GENOMIC DNA]</scope>
    <source>
        <strain evidence="2">cv. Menghai</strain>
        <tissue evidence="1">Leaf</tissue>
    </source>
</reference>
<keyword evidence="2" id="KW-1185">Reference proteome</keyword>
<gene>
    <name evidence="1" type="ORF">E2562_013712</name>
</gene>
<proteinExistence type="predicted"/>
<organism evidence="1 2">
    <name type="scientific">Oryza meyeriana var. granulata</name>
    <dbReference type="NCBI Taxonomy" id="110450"/>
    <lineage>
        <taxon>Eukaryota</taxon>
        <taxon>Viridiplantae</taxon>
        <taxon>Streptophyta</taxon>
        <taxon>Embryophyta</taxon>
        <taxon>Tracheophyta</taxon>
        <taxon>Spermatophyta</taxon>
        <taxon>Magnoliopsida</taxon>
        <taxon>Liliopsida</taxon>
        <taxon>Poales</taxon>
        <taxon>Poaceae</taxon>
        <taxon>BOP clade</taxon>
        <taxon>Oryzoideae</taxon>
        <taxon>Oryzeae</taxon>
        <taxon>Oryzinae</taxon>
        <taxon>Oryza</taxon>
        <taxon>Oryza meyeriana</taxon>
    </lineage>
</organism>
<evidence type="ECO:0000313" key="2">
    <source>
        <dbReference type="Proteomes" id="UP000479710"/>
    </source>
</evidence>
<protein>
    <submittedName>
        <fullName evidence="1">Uncharacterized protein</fullName>
    </submittedName>
</protein>
<evidence type="ECO:0000313" key="1">
    <source>
        <dbReference type="EMBL" id="KAF0888266.1"/>
    </source>
</evidence>
<accession>A0A6G1BK39</accession>